<evidence type="ECO:0000313" key="3">
    <source>
        <dbReference type="EMBL" id="KAE8695765.1"/>
    </source>
</evidence>
<keyword evidence="3" id="KW-0808">Transferase</keyword>
<keyword evidence="4" id="KW-1185">Reference proteome</keyword>
<comment type="similarity">
    <text evidence="1">Belongs to the UDP-glycosyltransferase family.</text>
</comment>
<dbReference type="InterPro" id="IPR050481">
    <property type="entry name" value="UDP-glycosyltransf_plant"/>
</dbReference>
<reference evidence="3" key="1">
    <citation type="submission" date="2019-09" db="EMBL/GenBank/DDBJ databases">
        <title>Draft genome information of white flower Hibiscus syriacus.</title>
        <authorList>
            <person name="Kim Y.-M."/>
        </authorList>
    </citation>
    <scope>NUCLEOTIDE SEQUENCE [LARGE SCALE GENOMIC DNA]</scope>
    <source>
        <strain evidence="3">YM2019G1</strain>
    </source>
</reference>
<dbReference type="SUPFAM" id="SSF53756">
    <property type="entry name" value="UDP-Glycosyltransferase/glycogen phosphorylase"/>
    <property type="match status" value="1"/>
</dbReference>
<evidence type="ECO:0000256" key="2">
    <source>
        <dbReference type="ARBA" id="ARBA00022676"/>
    </source>
</evidence>
<dbReference type="PANTHER" id="PTHR48048">
    <property type="entry name" value="GLYCOSYLTRANSFERASE"/>
    <property type="match status" value="1"/>
</dbReference>
<keyword evidence="2" id="KW-0328">Glycosyltransferase</keyword>
<dbReference type="EMBL" id="VEPZ02001075">
    <property type="protein sequence ID" value="KAE8695765.1"/>
    <property type="molecule type" value="Genomic_DNA"/>
</dbReference>
<dbReference type="AlphaFoldDB" id="A0A6A2ZY12"/>
<proteinExistence type="inferred from homology"/>
<comment type="caution">
    <text evidence="3">The sequence shown here is derived from an EMBL/GenBank/DDBJ whole genome shotgun (WGS) entry which is preliminary data.</text>
</comment>
<dbReference type="Gene3D" id="3.40.50.2000">
    <property type="entry name" value="Glycogen Phosphorylase B"/>
    <property type="match status" value="1"/>
</dbReference>
<gene>
    <name evidence="3" type="ORF">F3Y22_tig00110691pilonHSYRG00108</name>
</gene>
<organism evidence="3 4">
    <name type="scientific">Hibiscus syriacus</name>
    <name type="common">Rose of Sharon</name>
    <dbReference type="NCBI Taxonomy" id="106335"/>
    <lineage>
        <taxon>Eukaryota</taxon>
        <taxon>Viridiplantae</taxon>
        <taxon>Streptophyta</taxon>
        <taxon>Embryophyta</taxon>
        <taxon>Tracheophyta</taxon>
        <taxon>Spermatophyta</taxon>
        <taxon>Magnoliopsida</taxon>
        <taxon>eudicotyledons</taxon>
        <taxon>Gunneridae</taxon>
        <taxon>Pentapetalae</taxon>
        <taxon>rosids</taxon>
        <taxon>malvids</taxon>
        <taxon>Malvales</taxon>
        <taxon>Malvaceae</taxon>
        <taxon>Malvoideae</taxon>
        <taxon>Hibiscus</taxon>
    </lineage>
</organism>
<dbReference type="PANTHER" id="PTHR48048:SF76">
    <property type="entry name" value="UDP-GLYCOSYLTRANSFERASE 708D1-LIKE"/>
    <property type="match status" value="1"/>
</dbReference>
<name>A0A6A2ZY12_HIBSY</name>
<dbReference type="GO" id="GO:0035251">
    <property type="term" value="F:UDP-glucosyltransferase activity"/>
    <property type="evidence" value="ECO:0007669"/>
    <property type="project" value="InterPro"/>
</dbReference>
<evidence type="ECO:0000313" key="4">
    <source>
        <dbReference type="Proteomes" id="UP000436088"/>
    </source>
</evidence>
<sequence length="168" mass="19139">MAYLPILTTSDAAKLTNGADNIEIPWLTPLPISSIPPPFFTRNALSNQKQESFKQSPTDSPYRPLESYELNIKQARYLPWLNHQPVESVVLLSCGSRTAMSKDQIKELRDGLDKSGHRFIWDLKTKKVLGPSTHPMAQRKQNSTVLPAIQVRKTKIERKICKYLQRVP</sequence>
<evidence type="ECO:0000256" key="1">
    <source>
        <dbReference type="ARBA" id="ARBA00009995"/>
    </source>
</evidence>
<dbReference type="Proteomes" id="UP000436088">
    <property type="component" value="Unassembled WGS sequence"/>
</dbReference>
<accession>A0A6A2ZY12</accession>
<protein>
    <submittedName>
        <fullName evidence="3">UDP-glucosyl transferase 88A1</fullName>
    </submittedName>
</protein>